<reference evidence="1 2" key="1">
    <citation type="journal article" date="2008" name="Virology">
        <title>Characterization of Pseudomonas chlororaphis myovirus 201varphi2-1 via genomic sequencing, mass spectrometry, and electron microscopy.</title>
        <authorList>
            <person name="Thomas J.A."/>
            <person name="Rolando M.R."/>
            <person name="Carroll C.A."/>
            <person name="Shen P.S."/>
            <person name="Belnap D.M."/>
            <person name="Weintraub S.T."/>
            <person name="Serwer P."/>
            <person name="Hardies S.C."/>
        </authorList>
    </citation>
    <scope>NUCLEOTIDE SEQUENCE</scope>
</reference>
<evidence type="ECO:0000313" key="2">
    <source>
        <dbReference type="Proteomes" id="UP000002421"/>
    </source>
</evidence>
<protein>
    <submittedName>
        <fullName evidence="1">Virion structural protein</fullName>
    </submittedName>
</protein>
<organism evidence="1 2">
    <name type="scientific">Pseudomonas phage 201phi2-1</name>
    <name type="common">Pseudomonas chlororaphis phage 201phi2-1</name>
    <dbReference type="NCBI Taxonomy" id="198110"/>
    <lineage>
        <taxon>Viruses</taxon>
        <taxon>Duplodnaviria</taxon>
        <taxon>Heunggongvirae</taxon>
        <taxon>Uroviricota</taxon>
        <taxon>Caudoviricetes</taxon>
        <taxon>Chimalliviridae</taxon>
        <taxon>Serwervirus</taxon>
        <taxon>Serwervirus 201phi21</taxon>
    </lineage>
</organism>
<proteinExistence type="predicted"/>
<dbReference type="KEGG" id="vg:6372382"/>
<dbReference type="Pfam" id="PF23823">
    <property type="entry name" value="DUF7193"/>
    <property type="match status" value="1"/>
</dbReference>
<evidence type="ECO:0000313" key="1">
    <source>
        <dbReference type="EMBL" id="ABY62862.1"/>
    </source>
</evidence>
<keyword evidence="2" id="KW-1185">Reference proteome</keyword>
<dbReference type="RefSeq" id="YP_001956754.1">
    <property type="nucleotide sequence ID" value="NC_010821.1"/>
</dbReference>
<dbReference type="OrthoDB" id="6445at10239"/>
<dbReference type="EMBL" id="EU197055">
    <property type="protein sequence ID" value="ABY62862.1"/>
    <property type="molecule type" value="Genomic_DNA"/>
</dbReference>
<name>B3FK04_BP201</name>
<dbReference type="InterPro" id="IPR055617">
    <property type="entry name" value="DUF7193"/>
</dbReference>
<organismHost>
    <name type="scientific">Pseudomonas chlororaphis</name>
    <dbReference type="NCBI Taxonomy" id="587753"/>
</organismHost>
<accession>B3FK04</accession>
<sequence length="883" mass="101824">MDNYLLRYAIDNVWQNPAVDRQFSYELKQVTPRYGVRGNYVVDYTRYFLPTNNNRDYYHIYQIGQVIPANVGYPGKRDTWIKLADLATQDLTLIEVYQTNGIRYSMSETYVMVTSKSNLLVAVKLNDRFPALDDNQLYIHFYHNGYFNSPRSVDAGKHWIDVLSGSVANAAAIRQLQIQIMDLVAAKGGVPMYFVNGKPVNEISIVTCAPGDYYDFILDPSIKRVVELKVDDLQVFNSTLDTQRKYIVHYPGEGDDVIDFYDDITVHLIKYGTAPGNYSGITYHHNQGIWLRQLTHRDYSMPVTRVQELIAENPGWNGIGDTYVKLYIRHGAYDRPLVADASRIWELYKLSDTNILMCMTGTGAENPLWRAENLERAAYIEFMSAPPKQIYPITYNEPKLTTQAKIDAQNFAGEVFGYHECAKLMNDNPAKVYVDPHTGIRMVDLSFYFWRNVTLFEYDANGYLLGHYYQEGGETYNVVNANCEYVEAITGKGSTNLHGVYGNDPVTLNPKYNFRVYVCKVWGGVVSNEWIDITDLPDRNTYGFLDTSNLEAPVWNWVVPGNQYLGYLRTDEYFYLNELTFSDNPGLIRFAIAGIENQNGAEINKTLEIPFGELDMFMNQKSMIYGLDFWDDGEMIVINNLEARRTDGIQNVTVRGTGFCSPDLKRYPPGELGFVEYNVLSNDSTYQIHTHKVQRIVVDGRYMDYHDVVFEEDSGGRVMDNVRNGAPYQIQTPQVVLKTVFKDDYKARVEDDQRDQWTSEAMTYYFPKRDRELVDVIPRPYIVYSALSNKVLYDLVKGTLAPPFINGQYSDQELAAYMSGYAWLQPFDILNREYNTNHVRVYPHWNTTPIGLTDDQYTFYTRVLKLFLRQPMELSPFIYITRT</sequence>
<dbReference type="Proteomes" id="UP000002421">
    <property type="component" value="Segment"/>
</dbReference>
<gene>
    <name evidence="1" type="ORF">201phi2-1p028</name>
</gene>